<feature type="region of interest" description="Disordered" evidence="1">
    <location>
        <begin position="109"/>
        <end position="170"/>
    </location>
</feature>
<feature type="compositionally biased region" description="Basic and acidic residues" evidence="1">
    <location>
        <begin position="130"/>
        <end position="147"/>
    </location>
</feature>
<dbReference type="Proteomes" id="UP000826195">
    <property type="component" value="Unassembled WGS sequence"/>
</dbReference>
<feature type="compositionally biased region" description="Polar residues" evidence="1">
    <location>
        <begin position="110"/>
        <end position="125"/>
    </location>
</feature>
<evidence type="ECO:0000313" key="3">
    <source>
        <dbReference type="Proteomes" id="UP000826195"/>
    </source>
</evidence>
<feature type="compositionally biased region" description="Basic and acidic residues" evidence="1">
    <location>
        <begin position="156"/>
        <end position="170"/>
    </location>
</feature>
<organism evidence="2 3">
    <name type="scientific">Cotesia glomerata</name>
    <name type="common">Lepidopteran parasitic wasp</name>
    <name type="synonym">Apanteles glomeratus</name>
    <dbReference type="NCBI Taxonomy" id="32391"/>
    <lineage>
        <taxon>Eukaryota</taxon>
        <taxon>Metazoa</taxon>
        <taxon>Ecdysozoa</taxon>
        <taxon>Arthropoda</taxon>
        <taxon>Hexapoda</taxon>
        <taxon>Insecta</taxon>
        <taxon>Pterygota</taxon>
        <taxon>Neoptera</taxon>
        <taxon>Endopterygota</taxon>
        <taxon>Hymenoptera</taxon>
        <taxon>Apocrita</taxon>
        <taxon>Ichneumonoidea</taxon>
        <taxon>Braconidae</taxon>
        <taxon>Microgastrinae</taxon>
        <taxon>Cotesia</taxon>
    </lineage>
</organism>
<evidence type="ECO:0000313" key="2">
    <source>
        <dbReference type="EMBL" id="KAH0552347.1"/>
    </source>
</evidence>
<keyword evidence="3" id="KW-1185">Reference proteome</keyword>
<evidence type="ECO:0000256" key="1">
    <source>
        <dbReference type="SAM" id="MobiDB-lite"/>
    </source>
</evidence>
<reference evidence="2 3" key="1">
    <citation type="journal article" date="2021" name="J. Hered.">
        <title>A chromosome-level genome assembly of the parasitoid wasp, Cotesia glomerata (Hymenoptera: Braconidae).</title>
        <authorList>
            <person name="Pinto B.J."/>
            <person name="Weis J.J."/>
            <person name="Gamble T."/>
            <person name="Ode P.J."/>
            <person name="Paul R."/>
            <person name="Zaspel J.M."/>
        </authorList>
    </citation>
    <scope>NUCLEOTIDE SEQUENCE [LARGE SCALE GENOMIC DNA]</scope>
    <source>
        <strain evidence="2">CgM1</strain>
    </source>
</reference>
<proteinExistence type="predicted"/>
<comment type="caution">
    <text evidence="2">The sequence shown here is derived from an EMBL/GenBank/DDBJ whole genome shotgun (WGS) entry which is preliminary data.</text>
</comment>
<protein>
    <submittedName>
        <fullName evidence="2">Uncharacterized protein</fullName>
    </submittedName>
</protein>
<name>A0AAV7IIJ6_COTGL</name>
<accession>A0AAV7IIJ6</accession>
<dbReference type="AlphaFoldDB" id="A0AAV7IIJ6"/>
<sequence>MYHRPTRTKQKRLPVSLVGMGCPRVLGKRRRQIYQSGTNQNPLRTSKQDSCIDDLHRERAATRQGPSAFSRAYLSLPREFTLSVALTVEEYRPRDAVSQSFTLSLALRSSKGTRAANTRPSSQPQAKLPRQPERRRQRVKTDPRKLLVGDTKNTYKKADKGRSEDEKTGLEARVSEVGRLEGVVEDRRVTVGRIKGLHARFSYDSLREKESEGWLVNCKSSGAGSLLNVHVGVRNCKSVLVSEMSWQREIERVDLVGGWVIRGGFVGRAEATTSKSDFRSTCIDFAGCSAYTFAGHYADEFGPSGSVCARISPMQSGPLTGAPNPPPSTLLCPTNKPHEIYICMHALGHIDTPRSKLERGLLWDSRYNQDSFFSQSSAPFQSRLQTVQRGIMIGTATAKVPLQEKPEWVVDVMYLATIYRHFTAAADIAAAASTTVTLAENQDVSVMLTPERLREIEFVHTAT</sequence>
<gene>
    <name evidence="2" type="ORF">KQX54_008925</name>
</gene>
<dbReference type="EMBL" id="JAHXZJ010001492">
    <property type="protein sequence ID" value="KAH0552347.1"/>
    <property type="molecule type" value="Genomic_DNA"/>
</dbReference>